<keyword evidence="1" id="KW-0472">Membrane</keyword>
<comment type="caution">
    <text evidence="2">The sequence shown here is derived from an EMBL/GenBank/DDBJ whole genome shotgun (WGS) entry which is preliminary data.</text>
</comment>
<keyword evidence="1" id="KW-0812">Transmembrane</keyword>
<reference evidence="3" key="1">
    <citation type="journal article" date="2019" name="Int. J. Syst. Evol. Microbiol.">
        <title>The Global Catalogue of Microorganisms (GCM) 10K type strain sequencing project: providing services to taxonomists for standard genome sequencing and annotation.</title>
        <authorList>
            <consortium name="The Broad Institute Genomics Platform"/>
            <consortium name="The Broad Institute Genome Sequencing Center for Infectious Disease"/>
            <person name="Wu L."/>
            <person name="Ma J."/>
        </authorList>
    </citation>
    <scope>NUCLEOTIDE SEQUENCE [LARGE SCALE GENOMIC DNA]</scope>
    <source>
        <strain evidence="3">JCM 17917</strain>
    </source>
</reference>
<feature type="transmembrane region" description="Helical" evidence="1">
    <location>
        <begin position="61"/>
        <end position="78"/>
    </location>
</feature>
<accession>A0ABP8FPJ0</accession>
<sequence>MNTKIGRILAVALLLVVTGQFAFTQDYLAAAAWGSLAVAVMLSEKRIPGEQRTVKTPRQYAMLGFIVLALGLFGFQLYQDLTGQDKSRLRTTTPVQE</sequence>
<evidence type="ECO:0000256" key="1">
    <source>
        <dbReference type="SAM" id="Phobius"/>
    </source>
</evidence>
<dbReference type="EMBL" id="BAABGX010000002">
    <property type="protein sequence ID" value="GAA4308399.1"/>
    <property type="molecule type" value="Genomic_DNA"/>
</dbReference>
<evidence type="ECO:0000313" key="3">
    <source>
        <dbReference type="Proteomes" id="UP001501844"/>
    </source>
</evidence>
<keyword evidence="1" id="KW-1133">Transmembrane helix</keyword>
<keyword evidence="3" id="KW-1185">Reference proteome</keyword>
<gene>
    <name evidence="2" type="ORF">GCM10023183_24960</name>
</gene>
<organism evidence="2 3">
    <name type="scientific">Nibribacter koreensis</name>
    <dbReference type="NCBI Taxonomy" id="1084519"/>
    <lineage>
        <taxon>Bacteria</taxon>
        <taxon>Pseudomonadati</taxon>
        <taxon>Bacteroidota</taxon>
        <taxon>Cytophagia</taxon>
        <taxon>Cytophagales</taxon>
        <taxon>Hymenobacteraceae</taxon>
        <taxon>Nibribacter</taxon>
    </lineage>
</organism>
<name>A0ABP8FPJ0_9BACT</name>
<dbReference type="Proteomes" id="UP001501844">
    <property type="component" value="Unassembled WGS sequence"/>
</dbReference>
<evidence type="ECO:0000313" key="2">
    <source>
        <dbReference type="EMBL" id="GAA4308399.1"/>
    </source>
</evidence>
<protein>
    <submittedName>
        <fullName evidence="2">Uncharacterized protein</fullName>
    </submittedName>
</protein>
<proteinExistence type="predicted"/>
<dbReference type="RefSeq" id="WP_345166601.1">
    <property type="nucleotide sequence ID" value="NZ_BAABGX010000002.1"/>
</dbReference>